<dbReference type="InterPro" id="IPR032024">
    <property type="entry name" value="DUF5064"/>
</dbReference>
<dbReference type="EMBL" id="CP067013">
    <property type="protein sequence ID" value="QQN49686.1"/>
    <property type="molecule type" value="Genomic_DNA"/>
</dbReference>
<name>A0A9X7YQF6_9GAMM</name>
<accession>A0A9X7YQF6</accession>
<dbReference type="Pfam" id="PF16703">
    <property type="entry name" value="DUF5064"/>
    <property type="match status" value="1"/>
</dbReference>
<organism evidence="1 2">
    <name type="scientific">Stutzerimonas balearica</name>
    <dbReference type="NCBI Taxonomy" id="74829"/>
    <lineage>
        <taxon>Bacteria</taxon>
        <taxon>Pseudomonadati</taxon>
        <taxon>Pseudomonadota</taxon>
        <taxon>Gammaproteobacteria</taxon>
        <taxon>Pseudomonadales</taxon>
        <taxon>Pseudomonadaceae</taxon>
        <taxon>Stutzerimonas</taxon>
    </lineage>
</organism>
<evidence type="ECO:0000313" key="1">
    <source>
        <dbReference type="EMBL" id="QQN49686.1"/>
    </source>
</evidence>
<protein>
    <submittedName>
        <fullName evidence="1">DUF5064 family protein</fullName>
    </submittedName>
</protein>
<proteinExistence type="predicted"/>
<evidence type="ECO:0000313" key="2">
    <source>
        <dbReference type="Proteomes" id="UP000595933"/>
    </source>
</evidence>
<gene>
    <name evidence="1" type="ORF">I6H70_14130</name>
</gene>
<dbReference type="Gene3D" id="3.30.160.370">
    <property type="entry name" value="Domain of unknown function DUF5064"/>
    <property type="match status" value="1"/>
</dbReference>
<dbReference type="AlphaFoldDB" id="A0A9X7YQF6"/>
<dbReference type="GeneID" id="77261992"/>
<dbReference type="RefSeq" id="WP_074519906.1">
    <property type="nucleotide sequence ID" value="NZ_CAXGLR010000004.1"/>
</dbReference>
<reference evidence="1 2" key="1">
    <citation type="submission" date="2020-12" db="EMBL/GenBank/DDBJ databases">
        <title>FDA dAtabase for Regulatory Grade micrObial Sequences (FDA-ARGOS): Supporting development and validation of Infectious Disease Dx tests.</title>
        <authorList>
            <person name="Sproer C."/>
            <person name="Gronow S."/>
            <person name="Severitt S."/>
            <person name="Schroder I."/>
            <person name="Tallon L."/>
            <person name="Sadzewicz L."/>
            <person name="Zhao X."/>
            <person name="Boylan J."/>
            <person name="Ott S."/>
            <person name="Bowen H."/>
            <person name="Vavikolanu K."/>
            <person name="Mehta A."/>
            <person name="Aluvathingal J."/>
            <person name="Nadendla S."/>
            <person name="Lowell S."/>
            <person name="Myers T."/>
            <person name="Yan Y."/>
            <person name="Sichtig H."/>
        </authorList>
    </citation>
    <scope>NUCLEOTIDE SEQUENCE [LARGE SCALE GENOMIC DNA]</scope>
    <source>
        <strain evidence="1 2">FDAARGOS_1013</strain>
    </source>
</reference>
<dbReference type="Proteomes" id="UP000595933">
    <property type="component" value="Chromosome"/>
</dbReference>
<sequence length="123" mass="14086">MFKPGQVEVSQLPSETVPGYQLTLDYHVEGEAAVPEWACFHLHGSVGQVAVDERFRMHRDVAFNFLQRIGQRLRQRGLRVARAPLFGLHADYDPMFEDLRRQLHCQPGEPIDLERFLRSGAGD</sequence>